<feature type="domain" description="Sulfatase N-terminal" evidence="2">
    <location>
        <begin position="28"/>
        <end position="355"/>
    </location>
</feature>
<evidence type="ECO:0000313" key="4">
    <source>
        <dbReference type="Proteomes" id="UP000319817"/>
    </source>
</evidence>
<dbReference type="InterPro" id="IPR052701">
    <property type="entry name" value="GAG_Ulvan_Degrading_Sulfatases"/>
</dbReference>
<proteinExistence type="predicted"/>
<feature type="chain" id="PRO_5021896908" evidence="1">
    <location>
        <begin position="23"/>
        <end position="474"/>
    </location>
</feature>
<dbReference type="RefSeq" id="WP_145417751.1">
    <property type="nucleotide sequence ID" value="NZ_CP036526.1"/>
</dbReference>
<dbReference type="SUPFAM" id="SSF53649">
    <property type="entry name" value="Alkaline phosphatase-like"/>
    <property type="match status" value="1"/>
</dbReference>
<dbReference type="Gene3D" id="3.40.720.10">
    <property type="entry name" value="Alkaline Phosphatase, subunit A"/>
    <property type="match status" value="1"/>
</dbReference>
<organism evidence="3 4">
    <name type="scientific">Stieleria marina</name>
    <dbReference type="NCBI Taxonomy" id="1930275"/>
    <lineage>
        <taxon>Bacteria</taxon>
        <taxon>Pseudomonadati</taxon>
        <taxon>Planctomycetota</taxon>
        <taxon>Planctomycetia</taxon>
        <taxon>Pirellulales</taxon>
        <taxon>Pirellulaceae</taxon>
        <taxon>Stieleria</taxon>
    </lineage>
</organism>
<dbReference type="OrthoDB" id="9783154at2"/>
<dbReference type="InterPro" id="IPR017850">
    <property type="entry name" value="Alkaline_phosphatase_core_sf"/>
</dbReference>
<evidence type="ECO:0000259" key="2">
    <source>
        <dbReference type="Pfam" id="PF00884"/>
    </source>
</evidence>
<dbReference type="Pfam" id="PF00884">
    <property type="entry name" value="Sulfatase"/>
    <property type="match status" value="1"/>
</dbReference>
<evidence type="ECO:0000256" key="1">
    <source>
        <dbReference type="SAM" id="SignalP"/>
    </source>
</evidence>
<keyword evidence="4" id="KW-1185">Reference proteome</keyword>
<dbReference type="Gene3D" id="3.30.1120.10">
    <property type="match status" value="1"/>
</dbReference>
<keyword evidence="3" id="KW-0378">Hydrolase</keyword>
<dbReference type="Proteomes" id="UP000319817">
    <property type="component" value="Chromosome"/>
</dbReference>
<accession>A0A517NT06</accession>
<name>A0A517NT06_9BACT</name>
<dbReference type="PANTHER" id="PTHR43751:SF3">
    <property type="entry name" value="SULFATASE N-TERMINAL DOMAIN-CONTAINING PROTEIN"/>
    <property type="match status" value="1"/>
</dbReference>
<dbReference type="CDD" id="cd16145">
    <property type="entry name" value="ARS_like"/>
    <property type="match status" value="1"/>
</dbReference>
<gene>
    <name evidence="3" type="primary">atsA_37</name>
    <name evidence="3" type="ORF">K239x_22020</name>
</gene>
<dbReference type="EC" id="3.1.6.1" evidence="3"/>
<feature type="signal peptide" evidence="1">
    <location>
        <begin position="1"/>
        <end position="22"/>
    </location>
</feature>
<reference evidence="3 4" key="1">
    <citation type="submission" date="2019-02" db="EMBL/GenBank/DDBJ databases">
        <title>Deep-cultivation of Planctomycetes and their phenomic and genomic characterization uncovers novel biology.</title>
        <authorList>
            <person name="Wiegand S."/>
            <person name="Jogler M."/>
            <person name="Boedeker C."/>
            <person name="Pinto D."/>
            <person name="Vollmers J."/>
            <person name="Rivas-Marin E."/>
            <person name="Kohn T."/>
            <person name="Peeters S.H."/>
            <person name="Heuer A."/>
            <person name="Rast P."/>
            <person name="Oberbeckmann S."/>
            <person name="Bunk B."/>
            <person name="Jeske O."/>
            <person name="Meyerdierks A."/>
            <person name="Storesund J.E."/>
            <person name="Kallscheuer N."/>
            <person name="Luecker S."/>
            <person name="Lage O.M."/>
            <person name="Pohl T."/>
            <person name="Merkel B.J."/>
            <person name="Hornburger P."/>
            <person name="Mueller R.-W."/>
            <person name="Bruemmer F."/>
            <person name="Labrenz M."/>
            <person name="Spormann A.M."/>
            <person name="Op den Camp H."/>
            <person name="Overmann J."/>
            <person name="Amann R."/>
            <person name="Jetten M.S.M."/>
            <person name="Mascher T."/>
            <person name="Medema M.H."/>
            <person name="Devos D.P."/>
            <person name="Kaster A.-K."/>
            <person name="Ovreas L."/>
            <person name="Rohde M."/>
            <person name="Galperin M.Y."/>
            <person name="Jogler C."/>
        </authorList>
    </citation>
    <scope>NUCLEOTIDE SEQUENCE [LARGE SCALE GENOMIC DNA]</scope>
    <source>
        <strain evidence="3 4">K23_9</strain>
    </source>
</reference>
<protein>
    <submittedName>
        <fullName evidence="3">Arylsulfatase</fullName>
        <ecNumber evidence="3">3.1.6.1</ecNumber>
    </submittedName>
</protein>
<dbReference type="PANTHER" id="PTHR43751">
    <property type="entry name" value="SULFATASE"/>
    <property type="match status" value="1"/>
</dbReference>
<dbReference type="AlphaFoldDB" id="A0A517NT06"/>
<dbReference type="EMBL" id="CP036526">
    <property type="protein sequence ID" value="QDT10246.1"/>
    <property type="molecule type" value="Genomic_DNA"/>
</dbReference>
<dbReference type="InterPro" id="IPR000917">
    <property type="entry name" value="Sulfatase_N"/>
</dbReference>
<sequence precursor="true">MRLFLLCTLSIAVTFVATSLSVAENRNPNVIYIMADDAGIGDFGCYGGKIIQTPNVDQLAAQGLRFTQHYSGSTVCAPSRSVLMTGLHTGHTRVRGNKSASLLDDDVTVAEIMKQAGYVTGAMGKWGLGSADSSGAPWKQGFDHYFGYLSQRNAHHYYPEFLWKDGSKVFYPDNPQQRTHYSHDLMTHEALQFIQANQSKPFFLYLPYTIPHVDLDVPNDSKQPYMGKLEPETPYGRPNGQHYRHEKFPHATFAGMITRLDRDIGTIMALLSELELDKKTLVIFCSDNGATSAGGADPDFFDSNGPYRGIKRDLYEGGIITPMIARWPGKIAPGTATDHVSGFQDLMPTMAELVDTQLPEGLDGISYLPTLLNQTADQEQHDHLYWEFSEQGGKRALRRGDWKLVQTNVGRKQPSPVELYNLKSDLAEANDLSSKMPELVAELTALMDSARIPSETFPLFHHESKKKSRSTSAN</sequence>
<evidence type="ECO:0000313" key="3">
    <source>
        <dbReference type="EMBL" id="QDT10246.1"/>
    </source>
</evidence>
<keyword evidence="1" id="KW-0732">Signal</keyword>
<dbReference type="GO" id="GO:0004065">
    <property type="term" value="F:arylsulfatase activity"/>
    <property type="evidence" value="ECO:0007669"/>
    <property type="project" value="UniProtKB-EC"/>
</dbReference>